<organism evidence="2 3">
    <name type="scientific">Thalictrum thalictroides</name>
    <name type="common">Rue-anemone</name>
    <name type="synonym">Anemone thalictroides</name>
    <dbReference type="NCBI Taxonomy" id="46969"/>
    <lineage>
        <taxon>Eukaryota</taxon>
        <taxon>Viridiplantae</taxon>
        <taxon>Streptophyta</taxon>
        <taxon>Embryophyta</taxon>
        <taxon>Tracheophyta</taxon>
        <taxon>Spermatophyta</taxon>
        <taxon>Magnoliopsida</taxon>
        <taxon>Ranunculales</taxon>
        <taxon>Ranunculaceae</taxon>
        <taxon>Thalictroideae</taxon>
        <taxon>Thalictrum</taxon>
    </lineage>
</organism>
<keyword evidence="3" id="KW-1185">Reference proteome</keyword>
<accession>A0A7J6VZ64</accession>
<protein>
    <submittedName>
        <fullName evidence="2">Fha domain-containing protein</fullName>
    </submittedName>
</protein>
<dbReference type="SUPFAM" id="SSF49879">
    <property type="entry name" value="SMAD/FHA domain"/>
    <property type="match status" value="1"/>
</dbReference>
<name>A0A7J6VZ64_THATH</name>
<gene>
    <name evidence="2" type="ORF">FRX31_020953</name>
</gene>
<dbReference type="AlphaFoldDB" id="A0A7J6VZ64"/>
<dbReference type="EMBL" id="JABWDY010025444">
    <property type="protein sequence ID" value="KAF5189460.1"/>
    <property type="molecule type" value="Genomic_DNA"/>
</dbReference>
<dbReference type="PANTHER" id="PTHR23308">
    <property type="entry name" value="NUCLEAR INHIBITOR OF PROTEIN PHOSPHATASE-1"/>
    <property type="match status" value="1"/>
</dbReference>
<reference evidence="2 3" key="1">
    <citation type="submission" date="2020-06" db="EMBL/GenBank/DDBJ databases">
        <title>Transcriptomic and genomic resources for Thalictrum thalictroides and T. hernandezii: Facilitating candidate gene discovery in an emerging model plant lineage.</title>
        <authorList>
            <person name="Arias T."/>
            <person name="Riano-Pachon D.M."/>
            <person name="Di Stilio V.S."/>
        </authorList>
    </citation>
    <scope>NUCLEOTIDE SEQUENCE [LARGE SCALE GENOMIC DNA]</scope>
    <source>
        <strain evidence="3">cv. WT478/WT964</strain>
        <tissue evidence="2">Leaves</tissue>
    </source>
</reference>
<dbReference type="InterPro" id="IPR008984">
    <property type="entry name" value="SMAD_FHA_dom_sf"/>
</dbReference>
<dbReference type="OrthoDB" id="687730at2759"/>
<proteinExistence type="predicted"/>
<evidence type="ECO:0000313" key="2">
    <source>
        <dbReference type="EMBL" id="KAF5189460.1"/>
    </source>
</evidence>
<evidence type="ECO:0000259" key="1">
    <source>
        <dbReference type="PROSITE" id="PS50006"/>
    </source>
</evidence>
<dbReference type="InterPro" id="IPR000253">
    <property type="entry name" value="FHA_dom"/>
</dbReference>
<dbReference type="Gene3D" id="2.60.200.20">
    <property type="match status" value="1"/>
</dbReference>
<sequence>MEISPMLKLIVEKGPREGETIERKPGSKIRIGRIVKGNNFTIKDAEISSKHLLIAFIDMKWVVYDLDTSNGTFLNEVQIEGNKGYGIKNGDFIRIGEFTEIRVCIDEKREIDDEAEGKKKEVGRKMRGRGDSSAVVEEKLAATASSSDEVVKEVKRKTQGRGRPKKQIQVSSLIIEAEAASVDVETGKEGDLESGVWQLKRNPRGRAVLKEQKVAESSLVSINNNQKICRKGKTELEKKDENVGSVVEGRGRGRGRRGMNTVSKDEVVENVSVGFSEMKMVGNIEVLTHSNYSKGEPSAMNVSSKNEGKMTRAKLEKMTLGEWFDYLEVYLPQKIDQETDKIIEGMINHGELYNKLMEEHHKLKAVPLLS</sequence>
<dbReference type="Pfam" id="PF00498">
    <property type="entry name" value="FHA"/>
    <property type="match status" value="1"/>
</dbReference>
<dbReference type="SMART" id="SM00240">
    <property type="entry name" value="FHA"/>
    <property type="match status" value="1"/>
</dbReference>
<dbReference type="InterPro" id="IPR050923">
    <property type="entry name" value="Cell_Proc_Reg/RNA_Proc"/>
</dbReference>
<feature type="domain" description="FHA" evidence="1">
    <location>
        <begin position="29"/>
        <end position="79"/>
    </location>
</feature>
<evidence type="ECO:0000313" key="3">
    <source>
        <dbReference type="Proteomes" id="UP000554482"/>
    </source>
</evidence>
<dbReference type="Proteomes" id="UP000554482">
    <property type="component" value="Unassembled WGS sequence"/>
</dbReference>
<comment type="caution">
    <text evidence="2">The sequence shown here is derived from an EMBL/GenBank/DDBJ whole genome shotgun (WGS) entry which is preliminary data.</text>
</comment>
<dbReference type="PROSITE" id="PS50006">
    <property type="entry name" value="FHA_DOMAIN"/>
    <property type="match status" value="1"/>
</dbReference>